<dbReference type="PATRIC" id="fig|1423735.3.peg.1689"/>
<evidence type="ECO:0000313" key="7">
    <source>
        <dbReference type="EMBL" id="KRM09683.1"/>
    </source>
</evidence>
<proteinExistence type="inferred from homology"/>
<keyword evidence="7" id="KW-0687">Ribonucleoprotein</keyword>
<comment type="catalytic activity">
    <reaction evidence="6">
        <text>L-lysyl-[protein] + 3 S-adenosyl-L-methionine = N(6),N(6),N(6)-trimethyl-L-lysyl-[protein] + 3 S-adenosyl-L-homocysteine + 3 H(+)</text>
        <dbReference type="Rhea" id="RHEA:54192"/>
        <dbReference type="Rhea" id="RHEA-COMP:9752"/>
        <dbReference type="Rhea" id="RHEA-COMP:13826"/>
        <dbReference type="ChEBI" id="CHEBI:15378"/>
        <dbReference type="ChEBI" id="CHEBI:29969"/>
        <dbReference type="ChEBI" id="CHEBI:57856"/>
        <dbReference type="ChEBI" id="CHEBI:59789"/>
        <dbReference type="ChEBI" id="CHEBI:61961"/>
    </reaction>
</comment>
<dbReference type="GO" id="GO:0005737">
    <property type="term" value="C:cytoplasm"/>
    <property type="evidence" value="ECO:0007669"/>
    <property type="project" value="UniProtKB-SubCell"/>
</dbReference>
<keyword evidence="8" id="KW-1185">Reference proteome</keyword>
<dbReference type="InterPro" id="IPR029063">
    <property type="entry name" value="SAM-dependent_MTases_sf"/>
</dbReference>
<evidence type="ECO:0000256" key="5">
    <source>
        <dbReference type="ARBA" id="ARBA00022691"/>
    </source>
</evidence>
<keyword evidence="5 6" id="KW-0949">S-adenosyl-L-methionine</keyword>
<dbReference type="SUPFAM" id="SSF53335">
    <property type="entry name" value="S-adenosyl-L-methionine-dependent methyltransferases"/>
    <property type="match status" value="1"/>
</dbReference>
<dbReference type="PIRSF" id="PIRSF000401">
    <property type="entry name" value="RPL11_MTase"/>
    <property type="match status" value="1"/>
</dbReference>
<dbReference type="AlphaFoldDB" id="A0A0R1W2Q1"/>
<dbReference type="PANTHER" id="PTHR43648">
    <property type="entry name" value="ELECTRON TRANSFER FLAVOPROTEIN BETA SUBUNIT LYSINE METHYLTRANSFERASE"/>
    <property type="match status" value="1"/>
</dbReference>
<evidence type="ECO:0000256" key="1">
    <source>
        <dbReference type="ARBA" id="ARBA00009741"/>
    </source>
</evidence>
<comment type="subcellular location">
    <subcellularLocation>
        <location evidence="6">Cytoplasm</location>
    </subcellularLocation>
</comment>
<dbReference type="PANTHER" id="PTHR43648:SF1">
    <property type="entry name" value="ELECTRON TRANSFER FLAVOPROTEIN BETA SUBUNIT LYSINE METHYLTRANSFERASE"/>
    <property type="match status" value="1"/>
</dbReference>
<comment type="caution">
    <text evidence="7">The sequence shown here is derived from an EMBL/GenBank/DDBJ whole genome shotgun (WGS) entry which is preliminary data.</text>
</comment>
<dbReference type="Gene3D" id="3.40.50.150">
    <property type="entry name" value="Vaccinia Virus protein VP39"/>
    <property type="match status" value="1"/>
</dbReference>
<evidence type="ECO:0000256" key="4">
    <source>
        <dbReference type="ARBA" id="ARBA00022679"/>
    </source>
</evidence>
<comment type="similarity">
    <text evidence="1 6">Belongs to the methyltransferase superfamily. PrmA family.</text>
</comment>
<dbReference type="STRING" id="1423735.FC15_GL001629"/>
<keyword evidence="7" id="KW-0689">Ribosomal protein</keyword>
<evidence type="ECO:0000313" key="8">
    <source>
        <dbReference type="Proteomes" id="UP000051315"/>
    </source>
</evidence>
<dbReference type="GO" id="GO:0032259">
    <property type="term" value="P:methylation"/>
    <property type="evidence" value="ECO:0007669"/>
    <property type="project" value="UniProtKB-KW"/>
</dbReference>
<comment type="function">
    <text evidence="6">Methylates ribosomal protein L11.</text>
</comment>
<accession>A0A0R1W2Q1</accession>
<dbReference type="CDD" id="cd02440">
    <property type="entry name" value="AdoMet_MTases"/>
    <property type="match status" value="1"/>
</dbReference>
<dbReference type="NCBIfam" id="TIGR00406">
    <property type="entry name" value="prmA"/>
    <property type="match status" value="1"/>
</dbReference>
<dbReference type="EMBL" id="AZFX01000046">
    <property type="protein sequence ID" value="KRM09683.1"/>
    <property type="molecule type" value="Genomic_DNA"/>
</dbReference>
<dbReference type="Proteomes" id="UP000051315">
    <property type="component" value="Unassembled WGS sequence"/>
</dbReference>
<evidence type="ECO:0000256" key="2">
    <source>
        <dbReference type="ARBA" id="ARBA00022490"/>
    </source>
</evidence>
<reference evidence="7 8" key="1">
    <citation type="journal article" date="2015" name="Genome Announc.">
        <title>Expanding the biotechnology potential of lactobacilli through comparative genomics of 213 strains and associated genera.</title>
        <authorList>
            <person name="Sun Z."/>
            <person name="Harris H.M."/>
            <person name="McCann A."/>
            <person name="Guo C."/>
            <person name="Argimon S."/>
            <person name="Zhang W."/>
            <person name="Yang X."/>
            <person name="Jeffery I.B."/>
            <person name="Cooney J.C."/>
            <person name="Kagawa T.F."/>
            <person name="Liu W."/>
            <person name="Song Y."/>
            <person name="Salvetti E."/>
            <person name="Wrobel A."/>
            <person name="Rasinkangas P."/>
            <person name="Parkhill J."/>
            <person name="Rea M.C."/>
            <person name="O'Sullivan O."/>
            <person name="Ritari J."/>
            <person name="Douillard F.P."/>
            <person name="Paul Ross R."/>
            <person name="Yang R."/>
            <person name="Briner A.E."/>
            <person name="Felis G.E."/>
            <person name="de Vos W.M."/>
            <person name="Barrangou R."/>
            <person name="Klaenhammer T.R."/>
            <person name="Caufield P.W."/>
            <person name="Cui Y."/>
            <person name="Zhang H."/>
            <person name="O'Toole P.W."/>
        </authorList>
    </citation>
    <scope>NUCLEOTIDE SEQUENCE [LARGE SCALE GENOMIC DNA]</scope>
    <source>
        <strain evidence="7 8">DSM 17758</strain>
    </source>
</reference>
<dbReference type="EC" id="2.1.1.-" evidence="6"/>
<keyword evidence="2 6" id="KW-0963">Cytoplasm</keyword>
<keyword evidence="3 6" id="KW-0489">Methyltransferase</keyword>
<keyword evidence="4 6" id="KW-0808">Transferase</keyword>
<evidence type="ECO:0000256" key="6">
    <source>
        <dbReference type="HAMAP-Rule" id="MF_00735"/>
    </source>
</evidence>
<sequence>MEWLQLKLIVDAGDVEIIANVFDDLESGGVQISDDPQYDSEIKKGQVAVSAFLTADRNQSEMVAQLHRRLSQLEAASLLQQTPRLLTREVSESNWTTTWRDYYQPIQLTRFLTVVPKGTVYEPTSTAERLIALEPGKSFGTGMHPTTQLAVSMLELTMHGQETVFDVGTGSGILSIAATFLGAQKVVATELDSVALEFTQHNFELNQITNQVELVQGSLLDQVSQKADLILANMLPEALVPLLPQLATHLFPDGQVIMTGIIQAQAAKMRGLIESAGFTIDLVLQSSDWVCYRFKQHAEA</sequence>
<evidence type="ECO:0000256" key="3">
    <source>
        <dbReference type="ARBA" id="ARBA00022603"/>
    </source>
</evidence>
<dbReference type="HAMAP" id="MF_00735">
    <property type="entry name" value="Methyltr_PrmA"/>
    <property type="match status" value="1"/>
</dbReference>
<dbReference type="InterPro" id="IPR050078">
    <property type="entry name" value="Ribosomal_L11_MeTrfase_PrmA"/>
</dbReference>
<dbReference type="RefSeq" id="WP_057824632.1">
    <property type="nucleotide sequence ID" value="NZ_AZFX01000046.1"/>
</dbReference>
<organism evidence="7 8">
    <name type="scientific">Lapidilactobacillus concavus DSM 17758</name>
    <dbReference type="NCBI Taxonomy" id="1423735"/>
    <lineage>
        <taxon>Bacteria</taxon>
        <taxon>Bacillati</taxon>
        <taxon>Bacillota</taxon>
        <taxon>Bacilli</taxon>
        <taxon>Lactobacillales</taxon>
        <taxon>Lactobacillaceae</taxon>
        <taxon>Lapidilactobacillus</taxon>
    </lineage>
</organism>
<comment type="caution">
    <text evidence="6">Lacks conserved residue(s) required for the propagation of feature annotation.</text>
</comment>
<gene>
    <name evidence="6" type="primary">prmA</name>
    <name evidence="7" type="ORF">FC15_GL001629</name>
</gene>
<dbReference type="GO" id="GO:0005840">
    <property type="term" value="C:ribosome"/>
    <property type="evidence" value="ECO:0007669"/>
    <property type="project" value="UniProtKB-KW"/>
</dbReference>
<name>A0A0R1W2Q1_9LACO</name>
<dbReference type="Pfam" id="PF06325">
    <property type="entry name" value="PrmA"/>
    <property type="match status" value="1"/>
</dbReference>
<protein>
    <recommendedName>
        <fullName evidence="6">Ribosomal protein L11 methyltransferase</fullName>
        <shortName evidence="6">L11 Mtase</shortName>
        <ecNumber evidence="6">2.1.1.-</ecNumber>
    </recommendedName>
</protein>
<dbReference type="InterPro" id="IPR004498">
    <property type="entry name" value="Ribosomal_PrmA_MeTrfase"/>
</dbReference>
<dbReference type="GO" id="GO:0016279">
    <property type="term" value="F:protein-lysine N-methyltransferase activity"/>
    <property type="evidence" value="ECO:0007669"/>
    <property type="project" value="RHEA"/>
</dbReference>
<dbReference type="OrthoDB" id="9785995at2"/>